<dbReference type="PROSITE" id="PS51257">
    <property type="entry name" value="PROKAR_LIPOPROTEIN"/>
    <property type="match status" value="1"/>
</dbReference>
<protein>
    <submittedName>
        <fullName evidence="1">DUF3332 family protein</fullName>
    </submittedName>
</protein>
<name>A0A6N3Z026_ALIFS</name>
<dbReference type="AlphaFoldDB" id="A0A6N3Z026"/>
<evidence type="ECO:0000313" key="1">
    <source>
        <dbReference type="EMBL" id="MUK45317.1"/>
    </source>
</evidence>
<dbReference type="EMBL" id="WOBO01000006">
    <property type="protein sequence ID" value="MUK45317.1"/>
    <property type="molecule type" value="Genomic_DNA"/>
</dbReference>
<proteinExistence type="predicted"/>
<dbReference type="Proteomes" id="UP000435323">
    <property type="component" value="Unassembled WGS sequence"/>
</dbReference>
<comment type="caution">
    <text evidence="1">The sequence shown here is derived from an EMBL/GenBank/DDBJ whole genome shotgun (WGS) entry which is preliminary data.</text>
</comment>
<evidence type="ECO:0000313" key="2">
    <source>
        <dbReference type="Proteomes" id="UP000435323"/>
    </source>
</evidence>
<reference evidence="1 2" key="1">
    <citation type="submission" date="2019-11" db="EMBL/GenBank/DDBJ databases">
        <title>Using colonization assays and comparative genomics to discover symbiosis behaviors and factors in Vibrio fischeri.</title>
        <authorList>
            <person name="Bongrand C."/>
            <person name="Moriano-Gutierrez S."/>
            <person name="Arevalo P."/>
            <person name="Mcfall-Ngai M."/>
            <person name="Visick K."/>
            <person name="Polz M.F."/>
            <person name="Ruby E.G."/>
        </authorList>
    </citation>
    <scope>NUCLEOTIDE SEQUENCE [LARGE SCALE GENOMIC DNA]</scope>
    <source>
        <strain evidence="2">emors.3.2</strain>
    </source>
</reference>
<dbReference type="InterPro" id="IPR021768">
    <property type="entry name" value="DUF3332"/>
</dbReference>
<sequence>MTKSLVKIIAISTVVMSLSGCVGSNALTGMLMKFNVQVVDNRYARAGVNFLLSPVYALTLAGDYIVFNSLEFWTGKNVLSGSPHIFDSKVDTMMNINDGLDDSLKTAPIDPISSNRVIESGEMKAIDENTIQMDITYNNGDKAILMGVRDGDNITYYMDGYVVSQTSIQALEELAASQS</sequence>
<organism evidence="1 2">
    <name type="scientific">Aliivibrio fischeri</name>
    <name type="common">Vibrio fischeri</name>
    <dbReference type="NCBI Taxonomy" id="668"/>
    <lineage>
        <taxon>Bacteria</taxon>
        <taxon>Pseudomonadati</taxon>
        <taxon>Pseudomonadota</taxon>
        <taxon>Gammaproteobacteria</taxon>
        <taxon>Vibrionales</taxon>
        <taxon>Vibrionaceae</taxon>
        <taxon>Aliivibrio</taxon>
    </lineage>
</organism>
<dbReference type="Pfam" id="PF11810">
    <property type="entry name" value="DUF3332"/>
    <property type="match status" value="1"/>
</dbReference>
<gene>
    <name evidence="1" type="ORF">GNP77_07960</name>
</gene>
<accession>A0A6N3Z026</accession>
<dbReference type="RefSeq" id="WP_155656968.1">
    <property type="nucleotide sequence ID" value="NZ_WOAX01000041.1"/>
</dbReference>